<keyword evidence="4" id="KW-1185">Reference proteome</keyword>
<feature type="domain" description="DUF1707" evidence="2">
    <location>
        <begin position="3"/>
        <end position="55"/>
    </location>
</feature>
<protein>
    <recommendedName>
        <fullName evidence="2">DUF1707 domain-containing protein</fullName>
    </recommendedName>
</protein>
<comment type="caution">
    <text evidence="3">The sequence shown here is derived from an EMBL/GenBank/DDBJ whole genome shotgun (WGS) entry which is preliminary data.</text>
</comment>
<evidence type="ECO:0000259" key="2">
    <source>
        <dbReference type="Pfam" id="PF08044"/>
    </source>
</evidence>
<name>A0A8J3BYA4_9ACTN</name>
<dbReference type="Proteomes" id="UP000656042">
    <property type="component" value="Unassembled WGS sequence"/>
</dbReference>
<accession>A0A8J3BYA4</accession>
<dbReference type="EMBL" id="BMMX01000010">
    <property type="protein sequence ID" value="GGK92487.1"/>
    <property type="molecule type" value="Genomic_DNA"/>
</dbReference>
<dbReference type="PANTHER" id="PTHR40763">
    <property type="entry name" value="MEMBRANE PROTEIN-RELATED"/>
    <property type="match status" value="1"/>
</dbReference>
<reference evidence="3" key="2">
    <citation type="submission" date="2020-09" db="EMBL/GenBank/DDBJ databases">
        <authorList>
            <person name="Sun Q."/>
            <person name="Zhou Y."/>
        </authorList>
    </citation>
    <scope>NUCLEOTIDE SEQUENCE</scope>
    <source>
        <strain evidence="3">CGMCC 4.7299</strain>
    </source>
</reference>
<reference evidence="3" key="1">
    <citation type="journal article" date="2014" name="Int. J. Syst. Evol. Microbiol.">
        <title>Complete genome sequence of Corynebacterium casei LMG S-19264T (=DSM 44701T), isolated from a smear-ripened cheese.</title>
        <authorList>
            <consortium name="US DOE Joint Genome Institute (JGI-PGF)"/>
            <person name="Walter F."/>
            <person name="Albersmeier A."/>
            <person name="Kalinowski J."/>
            <person name="Ruckert C."/>
        </authorList>
    </citation>
    <scope>NUCLEOTIDE SEQUENCE</scope>
    <source>
        <strain evidence="3">CGMCC 4.7299</strain>
    </source>
</reference>
<dbReference type="InterPro" id="IPR012551">
    <property type="entry name" value="DUF1707_SHOCT-like"/>
</dbReference>
<gene>
    <name evidence="3" type="ORF">GCM10012284_27890</name>
</gene>
<evidence type="ECO:0000313" key="3">
    <source>
        <dbReference type="EMBL" id="GGK92487.1"/>
    </source>
</evidence>
<evidence type="ECO:0000313" key="4">
    <source>
        <dbReference type="Proteomes" id="UP000656042"/>
    </source>
</evidence>
<sequence length="91" mass="9973">MDIRASDEDRQRAVASLERHTGEGRLTLDEFTTRVEAVYGARTLHDLAAVLSDLPAEPATEPTPKDHRELPLVFGVAIVALVLLVVVMALR</sequence>
<dbReference type="Pfam" id="PF08044">
    <property type="entry name" value="DUF1707"/>
    <property type="match status" value="1"/>
</dbReference>
<organism evidence="3 4">
    <name type="scientific">Mangrovihabitans endophyticus</name>
    <dbReference type="NCBI Taxonomy" id="1751298"/>
    <lineage>
        <taxon>Bacteria</taxon>
        <taxon>Bacillati</taxon>
        <taxon>Actinomycetota</taxon>
        <taxon>Actinomycetes</taxon>
        <taxon>Micromonosporales</taxon>
        <taxon>Micromonosporaceae</taxon>
        <taxon>Mangrovihabitans</taxon>
    </lineage>
</organism>
<feature type="transmembrane region" description="Helical" evidence="1">
    <location>
        <begin position="70"/>
        <end position="90"/>
    </location>
</feature>
<keyword evidence="1" id="KW-0472">Membrane</keyword>
<proteinExistence type="predicted"/>
<keyword evidence="1" id="KW-1133">Transmembrane helix</keyword>
<evidence type="ECO:0000256" key="1">
    <source>
        <dbReference type="SAM" id="Phobius"/>
    </source>
</evidence>
<keyword evidence="1" id="KW-0812">Transmembrane</keyword>
<dbReference type="RefSeq" id="WP_189079614.1">
    <property type="nucleotide sequence ID" value="NZ_BMMX01000010.1"/>
</dbReference>
<dbReference type="AlphaFoldDB" id="A0A8J3BYA4"/>
<dbReference type="PANTHER" id="PTHR40763:SF4">
    <property type="entry name" value="DUF1707 DOMAIN-CONTAINING PROTEIN"/>
    <property type="match status" value="1"/>
</dbReference>